<comment type="cofactor">
    <cofactor evidence="1 5 7">
        <name>pyridoxal 5'-phosphate</name>
        <dbReference type="ChEBI" id="CHEBI:597326"/>
    </cofactor>
</comment>
<feature type="modified residue" description="N6-(pyridoxal phosphate)lysine" evidence="5">
    <location>
        <position position="57"/>
    </location>
</feature>
<comment type="catalytic activity">
    <reaction evidence="5 7">
        <text>meso-2,6-diaminopimelate + H(+) = L-lysine + CO2</text>
        <dbReference type="Rhea" id="RHEA:15101"/>
        <dbReference type="ChEBI" id="CHEBI:15378"/>
        <dbReference type="ChEBI" id="CHEBI:16526"/>
        <dbReference type="ChEBI" id="CHEBI:32551"/>
        <dbReference type="ChEBI" id="CHEBI:57791"/>
        <dbReference type="EC" id="4.1.1.20"/>
    </reaction>
</comment>
<feature type="binding site" evidence="5">
    <location>
        <position position="236"/>
    </location>
    <ligand>
        <name>pyridoxal 5'-phosphate</name>
        <dbReference type="ChEBI" id="CHEBI:597326"/>
    </ligand>
</feature>
<dbReference type="InterPro" id="IPR029066">
    <property type="entry name" value="PLP-binding_barrel"/>
</dbReference>
<dbReference type="Gene3D" id="3.20.20.10">
    <property type="entry name" value="Alanine racemase"/>
    <property type="match status" value="1"/>
</dbReference>
<keyword evidence="4 5" id="KW-0456">Lyase</keyword>
<proteinExistence type="inferred from homology"/>
<dbReference type="InterPro" id="IPR009006">
    <property type="entry name" value="Ala_racemase/Decarboxylase_C"/>
</dbReference>
<comment type="pathway">
    <text evidence="5 7">Amino-acid biosynthesis; L-lysine biosynthesis via DAP pathway; L-lysine from DL-2,6-diaminopimelate: step 1/1.</text>
</comment>
<dbReference type="InterPro" id="IPR002986">
    <property type="entry name" value="DAP_deCOOHase_LysA"/>
</dbReference>
<dbReference type="Gene3D" id="2.40.37.10">
    <property type="entry name" value="Lyase, Ornithine Decarboxylase, Chain A, domain 1"/>
    <property type="match status" value="1"/>
</dbReference>
<protein>
    <recommendedName>
        <fullName evidence="5 6">Diaminopimelate decarboxylase</fullName>
        <shortName evidence="5">DAP decarboxylase</shortName>
        <shortName evidence="5">DAPDC</shortName>
        <ecNumber evidence="5 6">4.1.1.20</ecNumber>
    </recommendedName>
</protein>
<dbReference type="EMBL" id="JAVDVY010000002">
    <property type="protein sequence ID" value="MDR7135347.1"/>
    <property type="molecule type" value="Genomic_DNA"/>
</dbReference>
<dbReference type="PRINTS" id="PR01181">
    <property type="entry name" value="DAPDCRBXLASE"/>
</dbReference>
<feature type="binding site" evidence="5">
    <location>
        <position position="315"/>
    </location>
    <ligand>
        <name>substrate</name>
    </ligand>
</feature>
<dbReference type="PANTHER" id="PTHR43727:SF2">
    <property type="entry name" value="GROUP IV DECARBOXYLASE"/>
    <property type="match status" value="1"/>
</dbReference>
<dbReference type="RefSeq" id="WP_310062965.1">
    <property type="nucleotide sequence ID" value="NZ_JAVDVY010000002.1"/>
</dbReference>
<feature type="binding site" evidence="5">
    <location>
        <position position="370"/>
    </location>
    <ligand>
        <name>substrate</name>
    </ligand>
</feature>
<feature type="binding site" evidence="5">
    <location>
        <position position="370"/>
    </location>
    <ligand>
        <name>pyridoxal 5'-phosphate</name>
        <dbReference type="ChEBI" id="CHEBI:597326"/>
    </ligand>
</feature>
<evidence type="ECO:0000313" key="10">
    <source>
        <dbReference type="Proteomes" id="UP001251524"/>
    </source>
</evidence>
<evidence type="ECO:0000313" key="9">
    <source>
        <dbReference type="EMBL" id="MDR7135347.1"/>
    </source>
</evidence>
<dbReference type="NCBIfam" id="TIGR01048">
    <property type="entry name" value="lysA"/>
    <property type="match status" value="1"/>
</dbReference>
<comment type="similarity">
    <text evidence="5">Belongs to the Orn/Lys/Arg decarboxylase class-II family. LysA subfamily.</text>
</comment>
<keyword evidence="2 5" id="KW-0210">Decarboxylase</keyword>
<evidence type="ECO:0000256" key="6">
    <source>
        <dbReference type="NCBIfam" id="TIGR01048"/>
    </source>
</evidence>
<keyword evidence="5" id="KW-0028">Amino-acid biosynthesis</keyword>
<dbReference type="PROSITE" id="PS00878">
    <property type="entry name" value="ODR_DC_2_1"/>
    <property type="match status" value="1"/>
</dbReference>
<evidence type="ECO:0000256" key="1">
    <source>
        <dbReference type="ARBA" id="ARBA00001933"/>
    </source>
</evidence>
<comment type="caution">
    <text evidence="9">The sequence shown here is derived from an EMBL/GenBank/DDBJ whole genome shotgun (WGS) entry which is preliminary data.</text>
</comment>
<reference evidence="9 10" key="1">
    <citation type="submission" date="2023-07" db="EMBL/GenBank/DDBJ databases">
        <title>Sorghum-associated microbial communities from plants grown in Nebraska, USA.</title>
        <authorList>
            <person name="Schachtman D."/>
        </authorList>
    </citation>
    <scope>NUCLEOTIDE SEQUENCE [LARGE SCALE GENOMIC DNA]</scope>
    <source>
        <strain evidence="9 10">BE198</strain>
    </source>
</reference>
<evidence type="ECO:0000259" key="8">
    <source>
        <dbReference type="Pfam" id="PF02784"/>
    </source>
</evidence>
<comment type="function">
    <text evidence="5">Specifically catalyzes the decarboxylation of meso-diaminopimelate (meso-DAP) to L-lysine.</text>
</comment>
<name>A0ABU1WDD2_9GAMM</name>
<dbReference type="InterPro" id="IPR000183">
    <property type="entry name" value="Orn/DAP/Arg_de-COase"/>
</dbReference>
<feature type="binding site" evidence="5">
    <location>
        <position position="275"/>
    </location>
    <ligand>
        <name>substrate</name>
    </ligand>
</feature>
<dbReference type="SUPFAM" id="SSF51419">
    <property type="entry name" value="PLP-binding barrel"/>
    <property type="match status" value="1"/>
</dbReference>
<evidence type="ECO:0000256" key="7">
    <source>
        <dbReference type="RuleBase" id="RU003738"/>
    </source>
</evidence>
<dbReference type="EC" id="4.1.1.20" evidence="5 6"/>
<evidence type="ECO:0000256" key="4">
    <source>
        <dbReference type="ARBA" id="ARBA00023239"/>
    </source>
</evidence>
<feature type="domain" description="Orn/DAP/Arg decarboxylase 2 N-terminal" evidence="8">
    <location>
        <begin position="33"/>
        <end position="279"/>
    </location>
</feature>
<accession>A0ABU1WDD2</accession>
<feature type="binding site" evidence="5">
    <location>
        <position position="311"/>
    </location>
    <ligand>
        <name>substrate</name>
    </ligand>
</feature>
<sequence>MVIMEGKGRLDGVDLRELVSTVPTPFYAYSASAIRHRVGALQTALGGMNARICYAVKANGNLAVLRLMAGLGIGADIVSAGEMHRALHAGIPAGNIVFSGVGKTADEMAQALAAGVWRFNIESRDELHTLQTVAAEQDVVALAAVRINPDVDAGTHAKISTGKAENKFGVTMDEARDWFSQSDAFPNVRLDGLHVHIGSQILTLQPFRLAMQQVAAFAAQLAASGHPINSIDVGGGLGVRYRHGHDVPVCVNEYAAMLRATFADFDGTIVLEPGRYLVAEAGVLITRVVRIKAGASREFLVVDAAMNDLQRPALYDAWHEIIPLHDRGGGDVRYDVVGPVCETGDTFAVQRSMPRCQAGDLLLIANAGAYGASMSSNYNSRPLTAELMLDRGRHAVVRRRQSFEEMVAGESLAAEWLTA</sequence>
<dbReference type="PANTHER" id="PTHR43727">
    <property type="entry name" value="DIAMINOPIMELATE DECARBOXYLASE"/>
    <property type="match status" value="1"/>
</dbReference>
<feature type="binding site" evidence="5">
    <location>
        <position position="342"/>
    </location>
    <ligand>
        <name>substrate</name>
    </ligand>
</feature>
<dbReference type="GO" id="GO:0008836">
    <property type="term" value="F:diaminopimelate decarboxylase activity"/>
    <property type="evidence" value="ECO:0007669"/>
    <property type="project" value="UniProtKB-EC"/>
</dbReference>
<comment type="subunit">
    <text evidence="5">Homodimer.</text>
</comment>
<keyword evidence="3 5" id="KW-0663">Pyridoxal phosphate</keyword>
<dbReference type="InterPro" id="IPR022653">
    <property type="entry name" value="De-COase2_pyr-phos_BS"/>
</dbReference>
<evidence type="ECO:0000256" key="5">
    <source>
        <dbReference type="HAMAP-Rule" id="MF_02120"/>
    </source>
</evidence>
<feature type="binding site" evidence="5">
    <location>
        <begin position="272"/>
        <end position="275"/>
    </location>
    <ligand>
        <name>pyridoxal 5'-phosphate</name>
        <dbReference type="ChEBI" id="CHEBI:597326"/>
    </ligand>
</feature>
<dbReference type="Proteomes" id="UP001251524">
    <property type="component" value="Unassembled WGS sequence"/>
</dbReference>
<dbReference type="PRINTS" id="PR01179">
    <property type="entry name" value="ODADCRBXLASE"/>
</dbReference>
<dbReference type="InterPro" id="IPR022644">
    <property type="entry name" value="De-COase2_N"/>
</dbReference>
<dbReference type="Pfam" id="PF02784">
    <property type="entry name" value="Orn_Arg_deC_N"/>
    <property type="match status" value="1"/>
</dbReference>
<dbReference type="SUPFAM" id="SSF50621">
    <property type="entry name" value="Alanine racemase C-terminal domain-like"/>
    <property type="match status" value="1"/>
</dbReference>
<evidence type="ECO:0000256" key="3">
    <source>
        <dbReference type="ARBA" id="ARBA00022898"/>
    </source>
</evidence>
<gene>
    <name evidence="5" type="primary">lysA</name>
    <name evidence="9" type="ORF">J2X06_002556</name>
</gene>
<dbReference type="HAMAP" id="MF_02120">
    <property type="entry name" value="LysA"/>
    <property type="match status" value="1"/>
</dbReference>
<evidence type="ECO:0000256" key="2">
    <source>
        <dbReference type="ARBA" id="ARBA00022793"/>
    </source>
</evidence>
<organism evidence="9 10">
    <name type="scientific">Lysobacter niastensis</name>
    <dbReference type="NCBI Taxonomy" id="380629"/>
    <lineage>
        <taxon>Bacteria</taxon>
        <taxon>Pseudomonadati</taxon>
        <taxon>Pseudomonadota</taxon>
        <taxon>Gammaproteobacteria</taxon>
        <taxon>Lysobacterales</taxon>
        <taxon>Lysobacteraceae</taxon>
        <taxon>Lysobacter</taxon>
    </lineage>
</organism>
<dbReference type="CDD" id="cd06828">
    <property type="entry name" value="PLPDE_III_DapDC"/>
    <property type="match status" value="1"/>
</dbReference>
<keyword evidence="10" id="KW-1185">Reference proteome</keyword>
<keyword evidence="5 7" id="KW-0457">Lysine biosynthesis</keyword>